<accession>A0ABX9A188</accession>
<evidence type="ECO:0000313" key="3">
    <source>
        <dbReference type="Proteomes" id="UP000824321"/>
    </source>
</evidence>
<dbReference type="Proteomes" id="UP000824321">
    <property type="component" value="Chromosome"/>
</dbReference>
<gene>
    <name evidence="2" type="ORF">K3136_13250</name>
</gene>
<sequence length="171" mass="18182">MKKYALRAAILAGSITMAGAMAAAPVAAQEYVPEKVVKSVSTADLRALVASFDHEEVRVIEEEYIVIGRDEEGLAYTLFGTACDVGSVPGCQGIMAQVRYDLPDSVTHARLAKANLQNAALNVWADYENETLGVTRYVVIDYGVTMANLRENISVLLSLAPGAVGTATGDE</sequence>
<evidence type="ECO:0000313" key="2">
    <source>
        <dbReference type="EMBL" id="QZD95020.1"/>
    </source>
</evidence>
<evidence type="ECO:0000256" key="1">
    <source>
        <dbReference type="SAM" id="SignalP"/>
    </source>
</evidence>
<dbReference type="RefSeq" id="WP_221430762.1">
    <property type="nucleotide sequence ID" value="NZ_CP081294.1"/>
</dbReference>
<reference evidence="2 3" key="1">
    <citation type="submission" date="2021-08" db="EMBL/GenBank/DDBJ databases">
        <title>Comparative Genomics Analysis of the Genus Qipengyuania Reveals Extensive Genetic Diversity and Metabolic Versatility, Including the Description of Fifteen Novel Species.</title>
        <authorList>
            <person name="Liu Y."/>
        </authorList>
    </citation>
    <scope>NUCLEOTIDE SEQUENCE [LARGE SCALE GENOMIC DNA]</scope>
    <source>
        <strain evidence="2 3">1NDH1</strain>
    </source>
</reference>
<feature type="signal peptide" evidence="1">
    <location>
        <begin position="1"/>
        <end position="23"/>
    </location>
</feature>
<protein>
    <submittedName>
        <fullName evidence="2">YbjN domain-containing protein</fullName>
    </submittedName>
</protein>
<keyword evidence="3" id="KW-1185">Reference proteome</keyword>
<name>A0ABX9A188_9SPHN</name>
<feature type="chain" id="PRO_5046995931" evidence="1">
    <location>
        <begin position="24"/>
        <end position="171"/>
    </location>
</feature>
<keyword evidence="1" id="KW-0732">Signal</keyword>
<organism evidence="2 3">
    <name type="scientific">Qipengyuania gelatinilytica</name>
    <dbReference type="NCBI Taxonomy" id="2867231"/>
    <lineage>
        <taxon>Bacteria</taxon>
        <taxon>Pseudomonadati</taxon>
        <taxon>Pseudomonadota</taxon>
        <taxon>Alphaproteobacteria</taxon>
        <taxon>Sphingomonadales</taxon>
        <taxon>Erythrobacteraceae</taxon>
        <taxon>Qipengyuania</taxon>
    </lineage>
</organism>
<proteinExistence type="predicted"/>
<dbReference type="EMBL" id="CP081294">
    <property type="protein sequence ID" value="QZD95020.1"/>
    <property type="molecule type" value="Genomic_DNA"/>
</dbReference>